<feature type="compositionally biased region" description="Basic residues" evidence="1">
    <location>
        <begin position="105"/>
        <end position="115"/>
    </location>
</feature>
<dbReference type="InParanoid" id="A8NAX1"/>
<dbReference type="RefSeq" id="XP_001831973.1">
    <property type="nucleotide sequence ID" value="XM_001831921.1"/>
</dbReference>
<evidence type="ECO:0000313" key="3">
    <source>
        <dbReference type="EMBL" id="EAU89872.1"/>
    </source>
</evidence>
<dbReference type="InterPro" id="IPR000719">
    <property type="entry name" value="Prot_kinase_dom"/>
</dbReference>
<dbReference type="AlphaFoldDB" id="A8NAX1"/>
<reference evidence="3 4" key="1">
    <citation type="journal article" date="2010" name="Proc. Natl. Acad. Sci. U.S.A.">
        <title>Insights into evolution of multicellular fungi from the assembled chromosomes of the mushroom Coprinopsis cinerea (Coprinus cinereus).</title>
        <authorList>
            <person name="Stajich J.E."/>
            <person name="Wilke S.K."/>
            <person name="Ahren D."/>
            <person name="Au C.H."/>
            <person name="Birren B.W."/>
            <person name="Borodovsky M."/>
            <person name="Burns C."/>
            <person name="Canback B."/>
            <person name="Casselton L.A."/>
            <person name="Cheng C.K."/>
            <person name="Deng J."/>
            <person name="Dietrich F.S."/>
            <person name="Fargo D.C."/>
            <person name="Farman M.L."/>
            <person name="Gathman A.C."/>
            <person name="Goldberg J."/>
            <person name="Guigo R."/>
            <person name="Hoegger P.J."/>
            <person name="Hooker J.B."/>
            <person name="Huggins A."/>
            <person name="James T.Y."/>
            <person name="Kamada T."/>
            <person name="Kilaru S."/>
            <person name="Kodira C."/>
            <person name="Kues U."/>
            <person name="Kupfer D."/>
            <person name="Kwan H.S."/>
            <person name="Lomsadze A."/>
            <person name="Li W."/>
            <person name="Lilly W.W."/>
            <person name="Ma L.J."/>
            <person name="Mackey A.J."/>
            <person name="Manning G."/>
            <person name="Martin F."/>
            <person name="Muraguchi H."/>
            <person name="Natvig D.O."/>
            <person name="Palmerini H."/>
            <person name="Ramesh M.A."/>
            <person name="Rehmeyer C.J."/>
            <person name="Roe B.A."/>
            <person name="Shenoy N."/>
            <person name="Stanke M."/>
            <person name="Ter-Hovhannisyan V."/>
            <person name="Tunlid A."/>
            <person name="Velagapudi R."/>
            <person name="Vision T.J."/>
            <person name="Zeng Q."/>
            <person name="Zolan M.E."/>
            <person name="Pukkila P.J."/>
        </authorList>
    </citation>
    <scope>NUCLEOTIDE SEQUENCE [LARGE SCALE GENOMIC DNA]</scope>
    <source>
        <strain evidence="4">Okayama-7 / 130 / ATCC MYA-4618 / FGSC 9003</strain>
    </source>
</reference>
<sequence>MGRLKTFPHNTPQHTPQKPGAKTITKDTPRTSRRTAASEAKTTDIRYDIAGAMNAETFVCDVEIFIKHYLPKVEDKVLSHVLADMIKKEVLIAREETTGTSSGKAKAKPKAKSKAKSTASSGAKSATAVPPSTPTKPYDYSLKDFKPPCAGGEKDAHEKNVFAPLTSICEVICEALRDVDGVDWNGYSVRMCGGNKMDSKINGCAQKIDACMTKNMDEKLRVTDVMVAFELKTTRTDAMVMKNRAQIVSHSNHAMSEDARRKFILGITIEDGGVSLWYFSRSHSAKSRAFNMVEQPDLLVKIMISLFCATDEQLGIDPLVQVLDDGSFVYRFPSDGDNDGDTFYRTQGIVFHDRSLTLTGRSTRVWKVQQVDPDNDYAQVEGTKNMILKDASVDADARTEDDIQKSMFTDIKDIGGNGSRAWQKRPIAKDFSDEEKASLEDLLDGTEQFKDFFSCIIKSSTAEPSLPVAPEVWADPTLFPYSEKKKLSVDLYQTNRPDSGPKPSGKATEVNAMEPACRDLFPPKKQCRYIYPDVYAPLYDIPTLGEAVDILKQCVLVLQVMFCAGWVHRDISPGNILALWDESKSKWQVKLADLEYAKKFPNTGPDSSSAIPKTGTPFFMAVEIQGQFHILPPEAEPRYSATGGFLVEQYLNQAAALEKPVVHSPQHDLESIWWIFLWLASKRVKRPFPSLLGEGPFDTNGPEVPSVEKRQKVLQSCLLYNKKVRPFIPQQLARSFLVAIDVVRADLHNGYLRRNAEGRQNDIASYSHIVSKPFQILFQLLEESHDPWRSVKLVTGRDSEQEEETERNGPEKQKGMDDHGGTGTNQPKGKKRKSAAPESKKGRSTRRTKAVAFRLPRTTGPTTRSMTKAAQDQDIEPRPLKKARR</sequence>
<keyword evidence="3" id="KW-0808">Transferase</keyword>
<evidence type="ECO:0000259" key="2">
    <source>
        <dbReference type="PROSITE" id="PS50011"/>
    </source>
</evidence>
<dbReference type="KEGG" id="cci:CC1G_07024"/>
<dbReference type="PANTHER" id="PTHR38248">
    <property type="entry name" value="FUNK1 6"/>
    <property type="match status" value="1"/>
</dbReference>
<organism evidence="3 4">
    <name type="scientific">Coprinopsis cinerea (strain Okayama-7 / 130 / ATCC MYA-4618 / FGSC 9003)</name>
    <name type="common">Inky cap fungus</name>
    <name type="synonym">Hormographiella aspergillata</name>
    <dbReference type="NCBI Taxonomy" id="240176"/>
    <lineage>
        <taxon>Eukaryota</taxon>
        <taxon>Fungi</taxon>
        <taxon>Dikarya</taxon>
        <taxon>Basidiomycota</taxon>
        <taxon>Agaricomycotina</taxon>
        <taxon>Agaricomycetes</taxon>
        <taxon>Agaricomycetidae</taxon>
        <taxon>Agaricales</taxon>
        <taxon>Agaricineae</taxon>
        <taxon>Psathyrellaceae</taxon>
        <taxon>Coprinopsis</taxon>
    </lineage>
</organism>
<feature type="region of interest" description="Disordered" evidence="1">
    <location>
        <begin position="97"/>
        <end position="135"/>
    </location>
</feature>
<dbReference type="VEuPathDB" id="FungiDB:CC1G_07024"/>
<dbReference type="InterPro" id="IPR040976">
    <property type="entry name" value="Pkinase_fungal"/>
</dbReference>
<dbReference type="Pfam" id="PF17667">
    <property type="entry name" value="Pkinase_fungal"/>
    <property type="match status" value="1"/>
</dbReference>
<feature type="domain" description="Protein kinase" evidence="2">
    <location>
        <begin position="351"/>
        <end position="737"/>
    </location>
</feature>
<feature type="region of interest" description="Disordered" evidence="1">
    <location>
        <begin position="793"/>
        <end position="885"/>
    </location>
</feature>
<keyword evidence="3" id="KW-0418">Kinase</keyword>
<name>A8NAX1_COPC7</name>
<accession>A8NAX1</accession>
<dbReference type="InterPro" id="IPR011009">
    <property type="entry name" value="Kinase-like_dom_sf"/>
</dbReference>
<dbReference type="PANTHER" id="PTHR38248:SF2">
    <property type="entry name" value="FUNK1 11"/>
    <property type="match status" value="1"/>
</dbReference>
<dbReference type="EMBL" id="AACS02000009">
    <property type="protein sequence ID" value="EAU89872.1"/>
    <property type="molecule type" value="Genomic_DNA"/>
</dbReference>
<evidence type="ECO:0000313" key="4">
    <source>
        <dbReference type="Proteomes" id="UP000001861"/>
    </source>
</evidence>
<dbReference type="Proteomes" id="UP000001861">
    <property type="component" value="Unassembled WGS sequence"/>
</dbReference>
<keyword evidence="4" id="KW-1185">Reference proteome</keyword>
<feature type="region of interest" description="Disordered" evidence="1">
    <location>
        <begin position="1"/>
        <end position="39"/>
    </location>
</feature>
<gene>
    <name evidence="3" type="ORF">CC1G_07024</name>
</gene>
<feature type="compositionally biased region" description="Low complexity" evidence="1">
    <location>
        <begin position="116"/>
        <end position="128"/>
    </location>
</feature>
<dbReference type="PROSITE" id="PS50011">
    <property type="entry name" value="PROTEIN_KINASE_DOM"/>
    <property type="match status" value="1"/>
</dbReference>
<dbReference type="GO" id="GO:0004672">
    <property type="term" value="F:protein kinase activity"/>
    <property type="evidence" value="ECO:0007669"/>
    <property type="project" value="InterPro"/>
</dbReference>
<comment type="caution">
    <text evidence="3">The sequence shown here is derived from an EMBL/GenBank/DDBJ whole genome shotgun (WGS) entry which is preliminary data.</text>
</comment>
<dbReference type="GO" id="GO:0005524">
    <property type="term" value="F:ATP binding"/>
    <property type="evidence" value="ECO:0007669"/>
    <property type="project" value="InterPro"/>
</dbReference>
<dbReference type="SUPFAM" id="SSF56112">
    <property type="entry name" value="Protein kinase-like (PK-like)"/>
    <property type="match status" value="1"/>
</dbReference>
<dbReference type="GeneID" id="6008455"/>
<proteinExistence type="predicted"/>
<evidence type="ECO:0000256" key="1">
    <source>
        <dbReference type="SAM" id="MobiDB-lite"/>
    </source>
</evidence>
<dbReference type="OrthoDB" id="3271139at2759"/>
<feature type="compositionally biased region" description="Basic and acidic residues" evidence="1">
    <location>
        <begin position="806"/>
        <end position="820"/>
    </location>
</feature>
<protein>
    <submittedName>
        <fullName evidence="3">Other/FunK1 protein kinase</fullName>
    </submittedName>
</protein>
<dbReference type="Gene3D" id="1.10.510.10">
    <property type="entry name" value="Transferase(Phosphotransferase) domain 1"/>
    <property type="match status" value="1"/>
</dbReference>
<dbReference type="SMART" id="SM00220">
    <property type="entry name" value="S_TKc"/>
    <property type="match status" value="1"/>
</dbReference>
<dbReference type="OMA" id="ICEVICE"/>
<feature type="compositionally biased region" description="Polar residues" evidence="1">
    <location>
        <begin position="859"/>
        <end position="870"/>
    </location>
</feature>